<dbReference type="Gene3D" id="1.20.1270.90">
    <property type="entry name" value="AF1782-like"/>
    <property type="match status" value="1"/>
</dbReference>
<dbReference type="InterPro" id="IPR036439">
    <property type="entry name" value="Dockerin_dom_sf"/>
</dbReference>
<evidence type="ECO:0000313" key="2">
    <source>
        <dbReference type="EMBL" id="MBW7458309.1"/>
    </source>
</evidence>
<proteinExistence type="predicted"/>
<organism evidence="2 3">
    <name type="scientific">Paenibacillus sepulcri</name>
    <dbReference type="NCBI Taxonomy" id="359917"/>
    <lineage>
        <taxon>Bacteria</taxon>
        <taxon>Bacillati</taxon>
        <taxon>Bacillota</taxon>
        <taxon>Bacilli</taxon>
        <taxon>Bacillales</taxon>
        <taxon>Paenibacillaceae</taxon>
        <taxon>Paenibacillus</taxon>
    </lineage>
</organism>
<accession>A0ABS7CBN9</accession>
<evidence type="ECO:0000313" key="3">
    <source>
        <dbReference type="Proteomes" id="UP001519887"/>
    </source>
</evidence>
<gene>
    <name evidence="2" type="ORF">K0U00_30145</name>
</gene>
<dbReference type="Proteomes" id="UP001519887">
    <property type="component" value="Unassembled WGS sequence"/>
</dbReference>
<keyword evidence="3" id="KW-1185">Reference proteome</keyword>
<reference evidence="2 3" key="1">
    <citation type="submission" date="2021-07" db="EMBL/GenBank/DDBJ databases">
        <title>Paenibacillus radiodurans sp. nov., isolated from the southeastern edge of Tengger Desert.</title>
        <authorList>
            <person name="Zhang G."/>
        </authorList>
    </citation>
    <scope>NUCLEOTIDE SEQUENCE [LARGE SCALE GENOMIC DNA]</scope>
    <source>
        <strain evidence="2 3">CCM 7311</strain>
    </source>
</reference>
<dbReference type="SUPFAM" id="SSF63446">
    <property type="entry name" value="Type I dockerin domain"/>
    <property type="match status" value="1"/>
</dbReference>
<dbReference type="Gene3D" id="1.10.1330.10">
    <property type="entry name" value="Dockerin domain"/>
    <property type="match status" value="1"/>
</dbReference>
<name>A0ABS7CBN9_9BACL</name>
<dbReference type="CDD" id="cd14254">
    <property type="entry name" value="Dockerin_II"/>
    <property type="match status" value="1"/>
</dbReference>
<feature type="domain" description="Dockerin" evidence="1">
    <location>
        <begin position="62"/>
        <end position="124"/>
    </location>
</feature>
<protein>
    <recommendedName>
        <fullName evidence="1">Dockerin domain-containing protein</fullName>
    </recommendedName>
</protein>
<feature type="non-terminal residue" evidence="2">
    <location>
        <position position="1"/>
    </location>
</feature>
<dbReference type="EMBL" id="JAHZIK010001148">
    <property type="protein sequence ID" value="MBW7458309.1"/>
    <property type="molecule type" value="Genomic_DNA"/>
</dbReference>
<dbReference type="InterPro" id="IPR018247">
    <property type="entry name" value="EF_Hand_1_Ca_BS"/>
</dbReference>
<dbReference type="InterPro" id="IPR002105">
    <property type="entry name" value="Dockerin_1_rpt"/>
</dbReference>
<dbReference type="PROSITE" id="PS00018">
    <property type="entry name" value="EF_HAND_1"/>
    <property type="match status" value="1"/>
</dbReference>
<dbReference type="PROSITE" id="PS51766">
    <property type="entry name" value="DOCKERIN"/>
    <property type="match status" value="1"/>
</dbReference>
<evidence type="ECO:0000259" key="1">
    <source>
        <dbReference type="PROSITE" id="PS51766"/>
    </source>
</evidence>
<dbReference type="InterPro" id="IPR016134">
    <property type="entry name" value="Dockerin_dom"/>
</dbReference>
<sequence length="124" mass="12851">ALSAAVEGTKSGQYPAGSKAILQAELTSAEQTASDSAATQAQVDHAGESLNNALQLFLGKQIAAIPGDVNGDGKVSIGDLGIISANYGLNSEDSSWNEIKRLDLNNDNVIDIMDLIVVARNILV</sequence>
<dbReference type="Pfam" id="PF00404">
    <property type="entry name" value="Dockerin_1"/>
    <property type="match status" value="1"/>
</dbReference>
<comment type="caution">
    <text evidence="2">The sequence shown here is derived from an EMBL/GenBank/DDBJ whole genome shotgun (WGS) entry which is preliminary data.</text>
</comment>